<accession>E9HES5</accession>
<dbReference type="InParanoid" id="E9HES5"/>
<dbReference type="Proteomes" id="UP000000305">
    <property type="component" value="Unassembled WGS sequence"/>
</dbReference>
<dbReference type="KEGG" id="dpx:DAPPUDRAFT_328790"/>
<dbReference type="EMBL" id="GL732631">
    <property type="protein sequence ID" value="EFX69762.1"/>
    <property type="molecule type" value="Genomic_DNA"/>
</dbReference>
<reference evidence="1 2" key="1">
    <citation type="journal article" date="2011" name="Science">
        <title>The ecoresponsive genome of Daphnia pulex.</title>
        <authorList>
            <person name="Colbourne J.K."/>
            <person name="Pfrender M.E."/>
            <person name="Gilbert D."/>
            <person name="Thomas W.K."/>
            <person name="Tucker A."/>
            <person name="Oakley T.H."/>
            <person name="Tokishita S."/>
            <person name="Aerts A."/>
            <person name="Arnold G.J."/>
            <person name="Basu M.K."/>
            <person name="Bauer D.J."/>
            <person name="Caceres C.E."/>
            <person name="Carmel L."/>
            <person name="Casola C."/>
            <person name="Choi J.H."/>
            <person name="Detter J.C."/>
            <person name="Dong Q."/>
            <person name="Dusheyko S."/>
            <person name="Eads B.D."/>
            <person name="Frohlich T."/>
            <person name="Geiler-Samerotte K.A."/>
            <person name="Gerlach D."/>
            <person name="Hatcher P."/>
            <person name="Jogdeo S."/>
            <person name="Krijgsveld J."/>
            <person name="Kriventseva E.V."/>
            <person name="Kultz D."/>
            <person name="Laforsch C."/>
            <person name="Lindquist E."/>
            <person name="Lopez J."/>
            <person name="Manak J.R."/>
            <person name="Muller J."/>
            <person name="Pangilinan J."/>
            <person name="Patwardhan R.P."/>
            <person name="Pitluck S."/>
            <person name="Pritham E.J."/>
            <person name="Rechtsteiner A."/>
            <person name="Rho M."/>
            <person name="Rogozin I.B."/>
            <person name="Sakarya O."/>
            <person name="Salamov A."/>
            <person name="Schaack S."/>
            <person name="Shapiro H."/>
            <person name="Shiga Y."/>
            <person name="Skalitzky C."/>
            <person name="Smith Z."/>
            <person name="Souvorov A."/>
            <person name="Sung W."/>
            <person name="Tang Z."/>
            <person name="Tsuchiya D."/>
            <person name="Tu H."/>
            <person name="Vos H."/>
            <person name="Wang M."/>
            <person name="Wolf Y.I."/>
            <person name="Yamagata H."/>
            <person name="Yamada T."/>
            <person name="Ye Y."/>
            <person name="Shaw J.R."/>
            <person name="Andrews J."/>
            <person name="Crease T.J."/>
            <person name="Tang H."/>
            <person name="Lucas S.M."/>
            <person name="Robertson H.M."/>
            <person name="Bork P."/>
            <person name="Koonin E.V."/>
            <person name="Zdobnov E.M."/>
            <person name="Grigoriev I.V."/>
            <person name="Lynch M."/>
            <person name="Boore J.L."/>
        </authorList>
    </citation>
    <scope>NUCLEOTIDE SEQUENCE [LARGE SCALE GENOMIC DNA]</scope>
</reference>
<dbReference type="AlphaFoldDB" id="E9HES5"/>
<keyword evidence="2" id="KW-1185">Reference proteome</keyword>
<dbReference type="OrthoDB" id="6374377at2759"/>
<proteinExistence type="predicted"/>
<dbReference type="HOGENOM" id="CLU_1779294_0_0_1"/>
<protein>
    <submittedName>
        <fullName evidence="1">Uncharacterized protein</fullName>
    </submittedName>
</protein>
<sequence>MDVLFSDTKVFFSKIKTTVMVGQTVGETLYHLHMTTINRSEKNEDYEDAAKSNIRTVHQRFANLNCSDIIRMKKENAVKGLRINGSYSTTSCEASIFGKIHKISFPTEGGEKPVGDLIHADVVGQIHLLPFDDYRDLPPSLRLLEI</sequence>
<evidence type="ECO:0000313" key="2">
    <source>
        <dbReference type="Proteomes" id="UP000000305"/>
    </source>
</evidence>
<dbReference type="PhylomeDB" id="E9HES5"/>
<gene>
    <name evidence="1" type="ORF">DAPPUDRAFT_328790</name>
</gene>
<organism evidence="1 2">
    <name type="scientific">Daphnia pulex</name>
    <name type="common">Water flea</name>
    <dbReference type="NCBI Taxonomy" id="6669"/>
    <lineage>
        <taxon>Eukaryota</taxon>
        <taxon>Metazoa</taxon>
        <taxon>Ecdysozoa</taxon>
        <taxon>Arthropoda</taxon>
        <taxon>Crustacea</taxon>
        <taxon>Branchiopoda</taxon>
        <taxon>Diplostraca</taxon>
        <taxon>Cladocera</taxon>
        <taxon>Anomopoda</taxon>
        <taxon>Daphniidae</taxon>
        <taxon>Daphnia</taxon>
    </lineage>
</organism>
<evidence type="ECO:0000313" key="1">
    <source>
        <dbReference type="EMBL" id="EFX69762.1"/>
    </source>
</evidence>
<name>E9HES5_DAPPU</name>